<dbReference type="RefSeq" id="WP_167882022.1">
    <property type="nucleotide sequence ID" value="NZ_RQFD01000023.1"/>
</dbReference>
<protein>
    <recommendedName>
        <fullName evidence="3">Lipoprotein</fullName>
    </recommendedName>
</protein>
<accession>A0ABY2KYY4</accession>
<proteinExistence type="predicted"/>
<dbReference type="Proteomes" id="UP000297617">
    <property type="component" value="Unassembled WGS sequence"/>
</dbReference>
<evidence type="ECO:0000313" key="2">
    <source>
        <dbReference type="Proteomes" id="UP000297617"/>
    </source>
</evidence>
<keyword evidence="2" id="KW-1185">Reference proteome</keyword>
<comment type="caution">
    <text evidence="1">The sequence shown here is derived from an EMBL/GenBank/DDBJ whole genome shotgun (WGS) entry which is preliminary data.</text>
</comment>
<sequence length="199" mass="22265">MRSLLVILGCFTLIYCKASSNHINFAVNPTQGSKKILLGDFRQKTNIPSMSLGKLAKEFAVIELMKEGYRVEVFETNNDPILIRKEETKLTAKNTILKAAGEQNERIFSSEMVDSSFVADLGKEKNFDYFLQGKLHIYKEEFKSNSFSEVIAYMTVSNSEGLLVAAVSSKKTITNEVSSEDIYEVVSSLVKKIPQVGNK</sequence>
<dbReference type="EMBL" id="RQFD01000023">
    <property type="protein sequence ID" value="TGK45443.1"/>
    <property type="molecule type" value="Genomic_DNA"/>
</dbReference>
<evidence type="ECO:0000313" key="1">
    <source>
        <dbReference type="EMBL" id="TGK45443.1"/>
    </source>
</evidence>
<evidence type="ECO:0008006" key="3">
    <source>
        <dbReference type="Google" id="ProtNLM"/>
    </source>
</evidence>
<organism evidence="1 2">
    <name type="scientific">Leptospira bouyouniensis</name>
    <dbReference type="NCBI Taxonomy" id="2484911"/>
    <lineage>
        <taxon>Bacteria</taxon>
        <taxon>Pseudomonadati</taxon>
        <taxon>Spirochaetota</taxon>
        <taxon>Spirochaetia</taxon>
        <taxon>Leptospirales</taxon>
        <taxon>Leptospiraceae</taxon>
        <taxon>Leptospira</taxon>
    </lineage>
</organism>
<reference evidence="2" key="1">
    <citation type="journal article" date="2019" name="PLoS Negl. Trop. Dis.">
        <title>Revisiting the worldwide diversity of Leptospira species in the environment.</title>
        <authorList>
            <person name="Vincent A.T."/>
            <person name="Schiettekatte O."/>
            <person name="Bourhy P."/>
            <person name="Veyrier F.J."/>
            <person name="Picardeau M."/>
        </authorList>
    </citation>
    <scope>NUCLEOTIDE SEQUENCE [LARGE SCALE GENOMIC DNA]</scope>
    <source>
        <strain evidence="2">201800295</strain>
    </source>
</reference>
<gene>
    <name evidence="1" type="ORF">EHQ10_19140</name>
</gene>
<name>A0ABY2KYY4_9LEPT</name>